<dbReference type="AlphaFoldDB" id="A0A699X9W0"/>
<proteinExistence type="predicted"/>
<comment type="caution">
    <text evidence="1">The sequence shown here is derived from an EMBL/GenBank/DDBJ whole genome shotgun (WGS) entry which is preliminary data.</text>
</comment>
<name>A0A699X9W0_TANCI</name>
<dbReference type="EMBL" id="BKCJ011830037">
    <property type="protein sequence ID" value="GFD56487.1"/>
    <property type="molecule type" value="Genomic_DNA"/>
</dbReference>
<gene>
    <name evidence="1" type="ORF">Tci_928456</name>
</gene>
<evidence type="ECO:0000313" key="1">
    <source>
        <dbReference type="EMBL" id="GFD56487.1"/>
    </source>
</evidence>
<feature type="non-terminal residue" evidence="1">
    <location>
        <position position="1"/>
    </location>
</feature>
<protein>
    <submittedName>
        <fullName evidence="1">Uncharacterized protein</fullName>
    </submittedName>
</protein>
<sequence length="67" mass="6914">PVRAAAAGSVGQVAVVVAEVHAGQGGGAIGRKLIGVEQHYRVFERLAFLHGIDDGLVLQAIILAENQ</sequence>
<organism evidence="1">
    <name type="scientific">Tanacetum cinerariifolium</name>
    <name type="common">Dalmatian daisy</name>
    <name type="synonym">Chrysanthemum cinerariifolium</name>
    <dbReference type="NCBI Taxonomy" id="118510"/>
    <lineage>
        <taxon>Eukaryota</taxon>
        <taxon>Viridiplantae</taxon>
        <taxon>Streptophyta</taxon>
        <taxon>Embryophyta</taxon>
        <taxon>Tracheophyta</taxon>
        <taxon>Spermatophyta</taxon>
        <taxon>Magnoliopsida</taxon>
        <taxon>eudicotyledons</taxon>
        <taxon>Gunneridae</taxon>
        <taxon>Pentapetalae</taxon>
        <taxon>asterids</taxon>
        <taxon>campanulids</taxon>
        <taxon>Asterales</taxon>
        <taxon>Asteraceae</taxon>
        <taxon>Asteroideae</taxon>
        <taxon>Anthemideae</taxon>
        <taxon>Anthemidinae</taxon>
        <taxon>Tanacetum</taxon>
    </lineage>
</organism>
<reference evidence="1" key="1">
    <citation type="journal article" date="2019" name="Sci. Rep.">
        <title>Draft genome of Tanacetum cinerariifolium, the natural source of mosquito coil.</title>
        <authorList>
            <person name="Yamashiro T."/>
            <person name="Shiraishi A."/>
            <person name="Satake H."/>
            <person name="Nakayama K."/>
        </authorList>
    </citation>
    <scope>NUCLEOTIDE SEQUENCE</scope>
</reference>
<accession>A0A699X9W0</accession>